<gene>
    <name evidence="5" type="ORF">DV701_12950</name>
</gene>
<protein>
    <submittedName>
        <fullName evidence="5">ABC transporter ATP-binding protein</fullName>
    </submittedName>
</protein>
<dbReference type="InterPro" id="IPR003593">
    <property type="entry name" value="AAA+_ATPase"/>
</dbReference>
<dbReference type="KEGG" id="orn:DV701_12950"/>
<evidence type="ECO:0000259" key="4">
    <source>
        <dbReference type="PROSITE" id="PS50893"/>
    </source>
</evidence>
<dbReference type="AlphaFoldDB" id="A0A345NSU8"/>
<dbReference type="InterPro" id="IPR003439">
    <property type="entry name" value="ABC_transporter-like_ATP-bd"/>
</dbReference>
<dbReference type="OrthoDB" id="6198786at2"/>
<feature type="domain" description="ABC transporter" evidence="4">
    <location>
        <begin position="3"/>
        <end position="208"/>
    </location>
</feature>
<dbReference type="PANTHER" id="PTHR43158">
    <property type="entry name" value="SKFA PEPTIDE EXPORT ATP-BINDING PROTEIN SKFE"/>
    <property type="match status" value="1"/>
</dbReference>
<dbReference type="SUPFAM" id="SSF52540">
    <property type="entry name" value="P-loop containing nucleoside triphosphate hydrolases"/>
    <property type="match status" value="1"/>
</dbReference>
<evidence type="ECO:0000313" key="5">
    <source>
        <dbReference type="EMBL" id="AXH98106.1"/>
    </source>
</evidence>
<evidence type="ECO:0000256" key="1">
    <source>
        <dbReference type="ARBA" id="ARBA00022448"/>
    </source>
</evidence>
<keyword evidence="3 5" id="KW-0067">ATP-binding</keyword>
<dbReference type="GO" id="GO:0005524">
    <property type="term" value="F:ATP binding"/>
    <property type="evidence" value="ECO:0007669"/>
    <property type="project" value="UniProtKB-KW"/>
</dbReference>
<keyword evidence="1" id="KW-0813">Transport</keyword>
<dbReference type="GO" id="GO:0016020">
    <property type="term" value="C:membrane"/>
    <property type="evidence" value="ECO:0007669"/>
    <property type="project" value="InterPro"/>
</dbReference>
<sequence>MTVEVRDARVDIDGRAALAPVSFSVAPGRCLGVVGDNGAGKTTLLRVLAGLLVPTGGSAHVGGRRCDERDAAFRRDVAALVGPPPAARDLTVEEHLLLVARTWGAGSGDAVRLVDGLVCELGMQQLTDRFPHQLSTGQVQLLALALTLVRPSSVLLLDEPEHGLDDGRVRTVLAALRARREAGMTVVLATHDPRFVDGLGAEVLELSAA</sequence>
<evidence type="ECO:0000256" key="3">
    <source>
        <dbReference type="ARBA" id="ARBA00022840"/>
    </source>
</evidence>
<dbReference type="PANTHER" id="PTHR43158:SF2">
    <property type="entry name" value="SKFA PEPTIDE EXPORT ATP-BINDING PROTEIN SKFE"/>
    <property type="match status" value="1"/>
</dbReference>
<dbReference type="GO" id="GO:0016887">
    <property type="term" value="F:ATP hydrolysis activity"/>
    <property type="evidence" value="ECO:0007669"/>
    <property type="project" value="InterPro"/>
</dbReference>
<dbReference type="PROSITE" id="PS50893">
    <property type="entry name" value="ABC_TRANSPORTER_2"/>
    <property type="match status" value="1"/>
</dbReference>
<keyword evidence="2" id="KW-0547">Nucleotide-binding</keyword>
<dbReference type="Pfam" id="PF00005">
    <property type="entry name" value="ABC_tran"/>
    <property type="match status" value="1"/>
</dbReference>
<keyword evidence="6" id="KW-1185">Reference proteome</keyword>
<evidence type="ECO:0000256" key="2">
    <source>
        <dbReference type="ARBA" id="ARBA00022741"/>
    </source>
</evidence>
<evidence type="ECO:0000313" key="6">
    <source>
        <dbReference type="Proteomes" id="UP000253790"/>
    </source>
</evidence>
<reference evidence="5 6" key="1">
    <citation type="submission" date="2018-07" db="EMBL/GenBank/DDBJ databases">
        <title>Complete genome sequencing of Ornithinimicrobium sp. AMA3305.</title>
        <authorList>
            <person name="Bae J.-W."/>
        </authorList>
    </citation>
    <scope>NUCLEOTIDE SEQUENCE [LARGE SCALE GENOMIC DNA]</scope>
    <source>
        <strain evidence="5 6">AMA3305</strain>
    </source>
</reference>
<name>A0A345NSU8_9MICO</name>
<dbReference type="Proteomes" id="UP000253790">
    <property type="component" value="Chromosome"/>
</dbReference>
<accession>A0A345NSU8</accession>
<dbReference type="CDD" id="cd03225">
    <property type="entry name" value="ABC_cobalt_CbiO_domain1"/>
    <property type="match status" value="1"/>
</dbReference>
<dbReference type="RefSeq" id="WP_114931124.1">
    <property type="nucleotide sequence ID" value="NZ_CP031229.1"/>
</dbReference>
<dbReference type="SMART" id="SM00382">
    <property type="entry name" value="AAA"/>
    <property type="match status" value="1"/>
</dbReference>
<dbReference type="GO" id="GO:0022857">
    <property type="term" value="F:transmembrane transporter activity"/>
    <property type="evidence" value="ECO:0007669"/>
    <property type="project" value="UniProtKB-ARBA"/>
</dbReference>
<dbReference type="InterPro" id="IPR015856">
    <property type="entry name" value="ABC_transpr_CbiO/EcfA_su"/>
</dbReference>
<dbReference type="Gene3D" id="3.40.50.300">
    <property type="entry name" value="P-loop containing nucleotide triphosphate hydrolases"/>
    <property type="match status" value="1"/>
</dbReference>
<dbReference type="InterPro" id="IPR027417">
    <property type="entry name" value="P-loop_NTPase"/>
</dbReference>
<organism evidence="5 6">
    <name type="scientific">Ornithinimicrobium avium</name>
    <dbReference type="NCBI Taxonomy" id="2283195"/>
    <lineage>
        <taxon>Bacteria</taxon>
        <taxon>Bacillati</taxon>
        <taxon>Actinomycetota</taxon>
        <taxon>Actinomycetes</taxon>
        <taxon>Micrococcales</taxon>
        <taxon>Ornithinimicrobiaceae</taxon>
        <taxon>Ornithinimicrobium</taxon>
    </lineage>
</organism>
<dbReference type="EMBL" id="CP031229">
    <property type="protein sequence ID" value="AXH98106.1"/>
    <property type="molecule type" value="Genomic_DNA"/>
</dbReference>
<proteinExistence type="predicted"/>